<evidence type="ECO:0000256" key="1">
    <source>
        <dbReference type="ARBA" id="ARBA00010333"/>
    </source>
</evidence>
<dbReference type="SUPFAM" id="SSF53850">
    <property type="entry name" value="Periplasmic binding protein-like II"/>
    <property type="match status" value="1"/>
</dbReference>
<evidence type="ECO:0000313" key="4">
    <source>
        <dbReference type="Proteomes" id="UP000623842"/>
    </source>
</evidence>
<organism evidence="3 4">
    <name type="scientific">Thalassotalea marina</name>
    <dbReference type="NCBI Taxonomy" id="1673741"/>
    <lineage>
        <taxon>Bacteria</taxon>
        <taxon>Pseudomonadati</taxon>
        <taxon>Pseudomonadota</taxon>
        <taxon>Gammaproteobacteria</taxon>
        <taxon>Alteromonadales</taxon>
        <taxon>Colwelliaceae</taxon>
        <taxon>Thalassotalea</taxon>
    </lineage>
</organism>
<reference evidence="3" key="2">
    <citation type="submission" date="2020-09" db="EMBL/GenBank/DDBJ databases">
        <authorList>
            <person name="Sun Q."/>
            <person name="Kim S."/>
        </authorList>
    </citation>
    <scope>NUCLEOTIDE SEQUENCE</scope>
    <source>
        <strain evidence="3">KCTC 42731</strain>
    </source>
</reference>
<dbReference type="AlphaFoldDB" id="A0A919ELS3"/>
<dbReference type="RefSeq" id="WP_189771624.1">
    <property type="nucleotide sequence ID" value="NZ_BNCK01000006.1"/>
</dbReference>
<proteinExistence type="inferred from homology"/>
<reference evidence="3" key="1">
    <citation type="journal article" date="2014" name="Int. J. Syst. Evol. Microbiol.">
        <title>Complete genome sequence of Corynebacterium casei LMG S-19264T (=DSM 44701T), isolated from a smear-ripened cheese.</title>
        <authorList>
            <consortium name="US DOE Joint Genome Institute (JGI-PGF)"/>
            <person name="Walter F."/>
            <person name="Albersmeier A."/>
            <person name="Kalinowski J."/>
            <person name="Ruckert C."/>
        </authorList>
    </citation>
    <scope>NUCLEOTIDE SEQUENCE</scope>
    <source>
        <strain evidence="3">KCTC 42731</strain>
    </source>
</reference>
<comment type="similarity">
    <text evidence="1">Belongs to the bacterial solute-binding protein 3 family.</text>
</comment>
<dbReference type="EMBL" id="BNCK01000006">
    <property type="protein sequence ID" value="GHF97593.1"/>
    <property type="molecule type" value="Genomic_DNA"/>
</dbReference>
<sequence length="254" mass="29494">MKNLKHVLSLWLGLAIQLAYANEVMNSSPKEMVELVAGLPKPPFIIDENGNGMQLELIRQAFDVSDIDVSFIHMPLGRNIMGYRHENVDGIAILPPEYDHPTIYLSEPYITYQNVAISLLEHNFTIEKIADLSGKSVVSFQNAKKFLGDEFGKTVSYLVDYREIHDQKKQIDLLFLRRAEVIVLDINIFRYMLKHHSEQYVMKPFKIHYIFNKRDYAVGFKSAELRDKFNYGLQITKDNGSYQMVLDNYLYQSM</sequence>
<dbReference type="PANTHER" id="PTHR35936:SF19">
    <property type="entry name" value="AMINO-ACID-BINDING PROTEIN YXEM-RELATED"/>
    <property type="match status" value="1"/>
</dbReference>
<keyword evidence="2" id="KW-0732">Signal</keyword>
<name>A0A919ELS3_9GAMM</name>
<evidence type="ECO:0000256" key="2">
    <source>
        <dbReference type="SAM" id="SignalP"/>
    </source>
</evidence>
<keyword evidence="4" id="KW-1185">Reference proteome</keyword>
<feature type="signal peptide" evidence="2">
    <location>
        <begin position="1"/>
        <end position="21"/>
    </location>
</feature>
<feature type="chain" id="PRO_5037990924" evidence="2">
    <location>
        <begin position="22"/>
        <end position="254"/>
    </location>
</feature>
<gene>
    <name evidence="3" type="ORF">GCM10017161_27240</name>
</gene>
<accession>A0A919ELS3</accession>
<dbReference type="Proteomes" id="UP000623842">
    <property type="component" value="Unassembled WGS sequence"/>
</dbReference>
<evidence type="ECO:0000313" key="3">
    <source>
        <dbReference type="EMBL" id="GHF97593.1"/>
    </source>
</evidence>
<comment type="caution">
    <text evidence="3">The sequence shown here is derived from an EMBL/GenBank/DDBJ whole genome shotgun (WGS) entry which is preliminary data.</text>
</comment>
<dbReference type="PANTHER" id="PTHR35936">
    <property type="entry name" value="MEMBRANE-BOUND LYTIC MUREIN TRANSGLYCOSYLASE F"/>
    <property type="match status" value="1"/>
</dbReference>
<protein>
    <submittedName>
        <fullName evidence="3">Uncharacterized protein</fullName>
    </submittedName>
</protein>
<dbReference type="Gene3D" id="3.40.190.10">
    <property type="entry name" value="Periplasmic binding protein-like II"/>
    <property type="match status" value="2"/>
</dbReference>